<dbReference type="EMBL" id="MN740844">
    <property type="protein sequence ID" value="QHU14656.1"/>
    <property type="molecule type" value="Genomic_DNA"/>
</dbReference>
<protein>
    <submittedName>
        <fullName evidence="2">Uncharacterized protein</fullName>
    </submittedName>
</protein>
<keyword evidence="1" id="KW-0472">Membrane</keyword>
<organism evidence="2">
    <name type="scientific">viral metagenome</name>
    <dbReference type="NCBI Taxonomy" id="1070528"/>
    <lineage>
        <taxon>unclassified sequences</taxon>
        <taxon>metagenomes</taxon>
        <taxon>organismal metagenomes</taxon>
    </lineage>
</organism>
<feature type="transmembrane region" description="Helical" evidence="1">
    <location>
        <begin position="52"/>
        <end position="71"/>
    </location>
</feature>
<feature type="transmembrane region" description="Helical" evidence="1">
    <location>
        <begin position="12"/>
        <end position="32"/>
    </location>
</feature>
<feature type="transmembrane region" description="Helical" evidence="1">
    <location>
        <begin position="83"/>
        <end position="103"/>
    </location>
</feature>
<feature type="transmembrane region" description="Helical" evidence="1">
    <location>
        <begin position="176"/>
        <end position="193"/>
    </location>
</feature>
<feature type="transmembrane region" description="Helical" evidence="1">
    <location>
        <begin position="213"/>
        <end position="235"/>
    </location>
</feature>
<keyword evidence="1" id="KW-1133">Transmembrane helix</keyword>
<proteinExistence type="predicted"/>
<reference evidence="2" key="1">
    <citation type="journal article" date="2020" name="Nature">
        <title>Giant virus diversity and host interactions through global metagenomics.</title>
        <authorList>
            <person name="Schulz F."/>
            <person name="Roux S."/>
            <person name="Paez-Espino D."/>
            <person name="Jungbluth S."/>
            <person name="Walsh D.A."/>
            <person name="Denef V.J."/>
            <person name="McMahon K.D."/>
            <person name="Konstantinidis K.T."/>
            <person name="Eloe-Fadrosh E.A."/>
            <person name="Kyrpides N.C."/>
            <person name="Woyke T."/>
        </authorList>
    </citation>
    <scope>NUCLEOTIDE SEQUENCE</scope>
    <source>
        <strain evidence="2">GVMAG-S-1102113-126</strain>
    </source>
</reference>
<evidence type="ECO:0000313" key="2">
    <source>
        <dbReference type="EMBL" id="QHU14656.1"/>
    </source>
</evidence>
<evidence type="ECO:0000256" key="1">
    <source>
        <dbReference type="SAM" id="Phobius"/>
    </source>
</evidence>
<feature type="transmembrane region" description="Helical" evidence="1">
    <location>
        <begin position="134"/>
        <end position="155"/>
    </location>
</feature>
<sequence length="343" mass="37276">MVALDTKVKSVIGILVLLGAIYLTRISPLGSPDSWSPEPDNKKKSKENTHKRGTFLSALVGIIGTIMIYILSNQAKAGNESSTMNAVLLWWGFIIGPIMGYLLDIGFGSEVGLANAFTMKGMRYTFGQLPSWNFFRYCVTVLLDIFISTPILDGIKVVYGTSALKKNLSTMLSTQIPGAIQSFVSFITFKAYTNQTRFQWAYPDINGKLADRWGGKLVALATAVSAASFVGYCFLKEDFVDATLKNSVGGKMKWVVPSGVSASLSERLVYVCVAILSLYILDEFGQLDSPHSHDDLEVDHSHDEVSVPVFQAQPTNGTAVVGVCIFTIICVVGMVIIRGAAKE</sequence>
<keyword evidence="1" id="KW-0812">Transmembrane</keyword>
<dbReference type="AlphaFoldDB" id="A0A6C0KC47"/>
<feature type="transmembrane region" description="Helical" evidence="1">
    <location>
        <begin position="317"/>
        <end position="337"/>
    </location>
</feature>
<name>A0A6C0KC47_9ZZZZ</name>
<accession>A0A6C0KC47</accession>